<evidence type="ECO:0000313" key="3">
    <source>
        <dbReference type="Proteomes" id="UP000887568"/>
    </source>
</evidence>
<dbReference type="PANTHER" id="PTHR34340:SF2">
    <property type="entry name" value="MELANOREGULIN"/>
    <property type="match status" value="1"/>
</dbReference>
<dbReference type="OMA" id="VQDRWKR"/>
<reference evidence="2" key="1">
    <citation type="submission" date="2022-11" db="UniProtKB">
        <authorList>
            <consortium name="EnsemblMetazoa"/>
        </authorList>
    </citation>
    <scope>IDENTIFICATION</scope>
</reference>
<organism evidence="2 3">
    <name type="scientific">Patiria miniata</name>
    <name type="common">Bat star</name>
    <name type="synonym">Asterina miniata</name>
    <dbReference type="NCBI Taxonomy" id="46514"/>
    <lineage>
        <taxon>Eukaryota</taxon>
        <taxon>Metazoa</taxon>
        <taxon>Echinodermata</taxon>
        <taxon>Eleutherozoa</taxon>
        <taxon>Asterozoa</taxon>
        <taxon>Asteroidea</taxon>
        <taxon>Valvatacea</taxon>
        <taxon>Valvatida</taxon>
        <taxon>Asterinidae</taxon>
        <taxon>Patiria</taxon>
    </lineage>
</organism>
<dbReference type="GO" id="GO:0032402">
    <property type="term" value="P:melanosome transport"/>
    <property type="evidence" value="ECO:0007669"/>
    <property type="project" value="InterPro"/>
</dbReference>
<dbReference type="Proteomes" id="UP000887568">
    <property type="component" value="Unplaced"/>
</dbReference>
<name>A0A914BMG8_PATMI</name>
<evidence type="ECO:0008006" key="4">
    <source>
        <dbReference type="Google" id="ProtNLM"/>
    </source>
</evidence>
<feature type="compositionally biased region" description="Basic residues" evidence="1">
    <location>
        <begin position="191"/>
        <end position="204"/>
    </location>
</feature>
<keyword evidence="3" id="KW-1185">Reference proteome</keyword>
<dbReference type="InterPro" id="IPR031638">
    <property type="entry name" value="Melanoregulin"/>
</dbReference>
<protein>
    <recommendedName>
        <fullName evidence="4">Melanoregulin</fullName>
    </recommendedName>
</protein>
<dbReference type="Pfam" id="PF15812">
    <property type="entry name" value="MREG"/>
    <property type="match status" value="1"/>
</dbReference>
<evidence type="ECO:0000256" key="1">
    <source>
        <dbReference type="SAM" id="MobiDB-lite"/>
    </source>
</evidence>
<dbReference type="GeneID" id="119744983"/>
<dbReference type="RefSeq" id="XP_038077135.1">
    <property type="nucleotide sequence ID" value="XM_038221207.1"/>
</dbReference>
<feature type="region of interest" description="Disordered" evidence="1">
    <location>
        <begin position="190"/>
        <end position="247"/>
    </location>
</feature>
<accession>A0A914BMG8</accession>
<evidence type="ECO:0000313" key="2">
    <source>
        <dbReference type="EnsemblMetazoa" id="XP_038077135.1"/>
    </source>
</evidence>
<dbReference type="OrthoDB" id="10015106at2759"/>
<sequence length="262" mass="29825">MSFCCRRDNNYDGLDEPSAEKSPLVRNEGGALVDGVIASRRSATDDLNLWTNPDDVNHVISEDDRQLAELLDRRRRAVSREEEMLLHQKVEEIRKVRKKVQDRWKRVLSELGFADEQHKLLAVSSVTRTASPNTSVRAYNLHDKLVNETSIFGDAPTQRHRYAVILDRLLDLDITDDFFEAAHELYPKKAEKPKRYHKRASRKKPQGEVPDENGNGEVNGEIPESPGMEIMPNGHKPTNGDRRADTTVTTEVVVAEVHEEPK</sequence>
<proteinExistence type="predicted"/>
<dbReference type="EnsemblMetazoa" id="XM_038221207.1">
    <property type="protein sequence ID" value="XP_038077135.1"/>
    <property type="gene ID" value="LOC119744983"/>
</dbReference>
<dbReference type="PANTHER" id="PTHR34340">
    <property type="entry name" value="MELANOREGULIN"/>
    <property type="match status" value="1"/>
</dbReference>
<dbReference type="AlphaFoldDB" id="A0A914BMG8"/>